<dbReference type="AlphaFoldDB" id="A0A8X7QDM7"/>
<name>A0A8X7QDM7_BRACI</name>
<proteinExistence type="predicted"/>
<organism evidence="2 3">
    <name type="scientific">Brassica carinata</name>
    <name type="common">Ethiopian mustard</name>
    <name type="synonym">Abyssinian cabbage</name>
    <dbReference type="NCBI Taxonomy" id="52824"/>
    <lineage>
        <taxon>Eukaryota</taxon>
        <taxon>Viridiplantae</taxon>
        <taxon>Streptophyta</taxon>
        <taxon>Embryophyta</taxon>
        <taxon>Tracheophyta</taxon>
        <taxon>Spermatophyta</taxon>
        <taxon>Magnoliopsida</taxon>
        <taxon>eudicotyledons</taxon>
        <taxon>Gunneridae</taxon>
        <taxon>Pentapetalae</taxon>
        <taxon>rosids</taxon>
        <taxon>malvids</taxon>
        <taxon>Brassicales</taxon>
        <taxon>Brassicaceae</taxon>
        <taxon>Brassiceae</taxon>
        <taxon>Brassica</taxon>
    </lineage>
</organism>
<accession>A0A8X7QDM7</accession>
<evidence type="ECO:0000313" key="3">
    <source>
        <dbReference type="Proteomes" id="UP000886595"/>
    </source>
</evidence>
<dbReference type="OrthoDB" id="126820at2759"/>
<gene>
    <name evidence="2" type="ORF">Bca52824_073227</name>
</gene>
<reference evidence="2 3" key="1">
    <citation type="submission" date="2020-02" db="EMBL/GenBank/DDBJ databases">
        <authorList>
            <person name="Ma Q."/>
            <person name="Huang Y."/>
            <person name="Song X."/>
            <person name="Pei D."/>
        </authorList>
    </citation>
    <scope>NUCLEOTIDE SEQUENCE [LARGE SCALE GENOMIC DNA]</scope>
    <source>
        <strain evidence="2">Sxm20200214</strain>
        <tissue evidence="2">Leaf</tissue>
    </source>
</reference>
<feature type="region of interest" description="Disordered" evidence="1">
    <location>
        <begin position="42"/>
        <end position="79"/>
    </location>
</feature>
<evidence type="ECO:0000256" key="1">
    <source>
        <dbReference type="SAM" id="MobiDB-lite"/>
    </source>
</evidence>
<feature type="compositionally biased region" description="Polar residues" evidence="1">
    <location>
        <begin position="51"/>
        <end position="61"/>
    </location>
</feature>
<protein>
    <submittedName>
        <fullName evidence="2">Uncharacterized protein</fullName>
    </submittedName>
</protein>
<dbReference type="Proteomes" id="UP000886595">
    <property type="component" value="Unassembled WGS sequence"/>
</dbReference>
<sequence length="308" mass="33852">MIPTPIIISDNDTELDVAVVPAPIIIISDDDTESDDDVLEIPSVAPPSPITIWSTGTTGETPSYDPAEDHGPSPPTPDVGMRSWSPPLEAFELPISPMSQGLPDPTYIPMTDQQYELETGWLTLFYQPMESIGDSEDDPAPYYPDMMITDDPFTQPIELPHYQPIFETGEPPSFPHAEEATMELPFPEIIYDIGEPSSFPYMETATTELPLPQNIYETGGPSSFPAYALGGSTYFGDPYATQSFPYGQGSDLYPRCFVCGAMGYLTVVCPRYVELLEIPCLPCARPAGGSTEWGRCPNCAMLLYIWHP</sequence>
<comment type="caution">
    <text evidence="2">The sequence shown here is derived from an EMBL/GenBank/DDBJ whole genome shotgun (WGS) entry which is preliminary data.</text>
</comment>
<keyword evidence="3" id="KW-1185">Reference proteome</keyword>
<dbReference type="EMBL" id="JAAMPC010000014">
    <property type="protein sequence ID" value="KAG2266148.1"/>
    <property type="molecule type" value="Genomic_DNA"/>
</dbReference>
<evidence type="ECO:0000313" key="2">
    <source>
        <dbReference type="EMBL" id="KAG2266148.1"/>
    </source>
</evidence>